<evidence type="ECO:0000313" key="2">
    <source>
        <dbReference type="EMBL" id="GEU90086.1"/>
    </source>
</evidence>
<proteinExistence type="predicted"/>
<sequence length="201" mass="23179">MSTSKQGHWRNPEMTAIMLCFDCIYFSSIDLHTTSVVNEHLLDEDIEKIVKGDEESDANKFAEDMINNKEDIDTKIDLRSHKEKTLKVVVPEMVNKTTDHNMKDNIPMIVDERIRMEREKTKADMASMVADDETCFSFFILAELMLIRNRDHEDHLDDDARPERESSAKRQRTSEHSTYTRGESSSQTMKEPNSSSSGAQE</sequence>
<dbReference type="EMBL" id="BKCJ010010106">
    <property type="protein sequence ID" value="GEU90086.1"/>
    <property type="molecule type" value="Genomic_DNA"/>
</dbReference>
<accession>A0A6L2NVF6</accession>
<feature type="region of interest" description="Disordered" evidence="1">
    <location>
        <begin position="155"/>
        <end position="201"/>
    </location>
</feature>
<comment type="caution">
    <text evidence="2">The sequence shown here is derived from an EMBL/GenBank/DDBJ whole genome shotgun (WGS) entry which is preliminary data.</text>
</comment>
<evidence type="ECO:0000256" key="1">
    <source>
        <dbReference type="SAM" id="MobiDB-lite"/>
    </source>
</evidence>
<name>A0A6L2NVF6_TANCI</name>
<protein>
    <submittedName>
        <fullName evidence="2">Uncharacterized protein</fullName>
    </submittedName>
</protein>
<reference evidence="2" key="1">
    <citation type="journal article" date="2019" name="Sci. Rep.">
        <title>Draft genome of Tanacetum cinerariifolium, the natural source of mosquito coil.</title>
        <authorList>
            <person name="Yamashiro T."/>
            <person name="Shiraishi A."/>
            <person name="Satake H."/>
            <person name="Nakayama K."/>
        </authorList>
    </citation>
    <scope>NUCLEOTIDE SEQUENCE</scope>
</reference>
<dbReference type="AlphaFoldDB" id="A0A6L2NVF6"/>
<feature type="compositionally biased region" description="Polar residues" evidence="1">
    <location>
        <begin position="176"/>
        <end position="201"/>
    </location>
</feature>
<organism evidence="2">
    <name type="scientific">Tanacetum cinerariifolium</name>
    <name type="common">Dalmatian daisy</name>
    <name type="synonym">Chrysanthemum cinerariifolium</name>
    <dbReference type="NCBI Taxonomy" id="118510"/>
    <lineage>
        <taxon>Eukaryota</taxon>
        <taxon>Viridiplantae</taxon>
        <taxon>Streptophyta</taxon>
        <taxon>Embryophyta</taxon>
        <taxon>Tracheophyta</taxon>
        <taxon>Spermatophyta</taxon>
        <taxon>Magnoliopsida</taxon>
        <taxon>eudicotyledons</taxon>
        <taxon>Gunneridae</taxon>
        <taxon>Pentapetalae</taxon>
        <taxon>asterids</taxon>
        <taxon>campanulids</taxon>
        <taxon>Asterales</taxon>
        <taxon>Asteraceae</taxon>
        <taxon>Asteroideae</taxon>
        <taxon>Anthemideae</taxon>
        <taxon>Anthemidinae</taxon>
        <taxon>Tanacetum</taxon>
    </lineage>
</organism>
<gene>
    <name evidence="2" type="ORF">Tci_062064</name>
</gene>
<feature type="compositionally biased region" description="Basic and acidic residues" evidence="1">
    <location>
        <begin position="155"/>
        <end position="175"/>
    </location>
</feature>